<gene>
    <name evidence="2" type="ORF">O9H85_11260</name>
</gene>
<dbReference type="Gene3D" id="3.10.450.40">
    <property type="match status" value="2"/>
</dbReference>
<feature type="domain" description="Cell wall elongation regulator TseB-like" evidence="1">
    <location>
        <begin position="39"/>
        <end position="83"/>
    </location>
</feature>
<keyword evidence="3" id="KW-1185">Reference proteome</keyword>
<reference evidence="2 3" key="1">
    <citation type="submission" date="2022-12" db="EMBL/GenBank/DDBJ databases">
        <title>Draft genome sequence of Paenibacillus sp. dW9.</title>
        <authorList>
            <person name="Choi E.-W."/>
            <person name="Kim D.-U."/>
        </authorList>
    </citation>
    <scope>NUCLEOTIDE SEQUENCE [LARGE SCALE GENOMIC DNA]</scope>
    <source>
        <strain evidence="3">dW9</strain>
    </source>
</reference>
<sequence>MSKKWKWGLGFAAAIVVLVVLASRMFVAAMQDEWSADRAAVAAAYGKTILAKVHTVQRFEGDQEVTVIQGEDKIGQPLIVWVNGDNAHTEMAADGITAAQAEANVKGKQPAAQVLRTMPGLMNGQPVWEVFYKVHSDKDNRDHYFYDYYTFKDGTFIDTWRLTIQ</sequence>
<dbReference type="Pfam" id="PF17881">
    <property type="entry name" value="TseB"/>
    <property type="match status" value="1"/>
</dbReference>
<dbReference type="SUPFAM" id="SSF54403">
    <property type="entry name" value="Cystatin/monellin"/>
    <property type="match status" value="2"/>
</dbReference>
<proteinExistence type="predicted"/>
<comment type="caution">
    <text evidence="2">The sequence shown here is derived from an EMBL/GenBank/DDBJ whole genome shotgun (WGS) entry which is preliminary data.</text>
</comment>
<dbReference type="Proteomes" id="UP001527882">
    <property type="component" value="Unassembled WGS sequence"/>
</dbReference>
<evidence type="ECO:0000259" key="1">
    <source>
        <dbReference type="Pfam" id="PF17881"/>
    </source>
</evidence>
<dbReference type="RefSeq" id="WP_269881451.1">
    <property type="nucleotide sequence ID" value="NZ_JAQAGZ010000006.1"/>
</dbReference>
<protein>
    <submittedName>
        <fullName evidence="2">DUF5590 domain-containing protein</fullName>
    </submittedName>
</protein>
<name>A0ABT4Q7Y8_9BACL</name>
<evidence type="ECO:0000313" key="3">
    <source>
        <dbReference type="Proteomes" id="UP001527882"/>
    </source>
</evidence>
<accession>A0ABT4Q7Y8</accession>
<organism evidence="2 3">
    <name type="scientific">Paenibacillus gyeongsangnamensis</name>
    <dbReference type="NCBI Taxonomy" id="3388067"/>
    <lineage>
        <taxon>Bacteria</taxon>
        <taxon>Bacillati</taxon>
        <taxon>Bacillota</taxon>
        <taxon>Bacilli</taxon>
        <taxon>Bacillales</taxon>
        <taxon>Paenibacillaceae</taxon>
        <taxon>Paenibacillus</taxon>
    </lineage>
</organism>
<evidence type="ECO:0000313" key="2">
    <source>
        <dbReference type="EMBL" id="MCZ8512988.1"/>
    </source>
</evidence>
<dbReference type="InterPro" id="IPR046350">
    <property type="entry name" value="Cystatin_sf"/>
</dbReference>
<dbReference type="InterPro" id="IPR041401">
    <property type="entry name" value="TseB-like_dom"/>
</dbReference>
<dbReference type="EMBL" id="JAQAGZ010000006">
    <property type="protein sequence ID" value="MCZ8512988.1"/>
    <property type="molecule type" value="Genomic_DNA"/>
</dbReference>